<dbReference type="CDD" id="cd00082">
    <property type="entry name" value="HisKA"/>
    <property type="match status" value="1"/>
</dbReference>
<protein>
    <recommendedName>
        <fullName evidence="2">histidine kinase</fullName>
        <ecNumber evidence="2">2.7.13.3</ecNumber>
    </recommendedName>
</protein>
<reference evidence="3" key="1">
    <citation type="submission" date="2022-08" db="EMBL/GenBank/DDBJ databases">
        <title>Genome Sequence of the sulphate-reducing bacterium, Pseudodesulfovibrio portus JCM14722.</title>
        <authorList>
            <person name="Kondo R."/>
            <person name="Kataoka T."/>
        </authorList>
    </citation>
    <scope>NUCLEOTIDE SEQUENCE</scope>
    <source>
        <strain evidence="3">JCM 14722</strain>
    </source>
</reference>
<evidence type="ECO:0000256" key="1">
    <source>
        <dbReference type="ARBA" id="ARBA00000085"/>
    </source>
</evidence>
<dbReference type="RefSeq" id="WP_264983533.1">
    <property type="nucleotide sequence ID" value="NZ_AP026708.1"/>
</dbReference>
<accession>A0ABM8APZ0</accession>
<gene>
    <name evidence="3" type="ORF">JCM14722_10200</name>
</gene>
<dbReference type="Gene3D" id="1.10.287.130">
    <property type="match status" value="1"/>
</dbReference>
<sequence length="216" mass="22819">MSQATVPAREGLKFFGRVSASVSHEIKNVFAVINEAAGLIEDFTLMAERGMPLKPERLKSAANAIQGQIRRGDTIVKNMNAFAHSTDEDVREVNLAELLGLTVALANRLADMKQIRLTAGDCEPVSLAADSFDLMLLLHSSIAAALDALSAGDTLAVGVKPENGGASFSLSSPGKDAPLANDEAFAQFARSMGADVGVDEDNRASVLRIQPTARPE</sequence>
<evidence type="ECO:0000313" key="3">
    <source>
        <dbReference type="EMBL" id="BDQ33478.1"/>
    </source>
</evidence>
<evidence type="ECO:0000313" key="4">
    <source>
        <dbReference type="Proteomes" id="UP001061361"/>
    </source>
</evidence>
<name>A0ABM8APZ0_9BACT</name>
<proteinExistence type="predicted"/>
<dbReference type="EC" id="2.7.13.3" evidence="2"/>
<dbReference type="InterPro" id="IPR003661">
    <property type="entry name" value="HisK_dim/P_dom"/>
</dbReference>
<organism evidence="3 4">
    <name type="scientific">Pseudodesulfovibrio portus</name>
    <dbReference type="NCBI Taxonomy" id="231439"/>
    <lineage>
        <taxon>Bacteria</taxon>
        <taxon>Pseudomonadati</taxon>
        <taxon>Thermodesulfobacteriota</taxon>
        <taxon>Desulfovibrionia</taxon>
        <taxon>Desulfovibrionales</taxon>
        <taxon>Desulfovibrionaceae</taxon>
    </lineage>
</organism>
<dbReference type="InterPro" id="IPR036097">
    <property type="entry name" value="HisK_dim/P_sf"/>
</dbReference>
<evidence type="ECO:0000256" key="2">
    <source>
        <dbReference type="ARBA" id="ARBA00012438"/>
    </source>
</evidence>
<dbReference type="Proteomes" id="UP001061361">
    <property type="component" value="Chromosome"/>
</dbReference>
<keyword evidence="4" id="KW-1185">Reference proteome</keyword>
<dbReference type="SUPFAM" id="SSF47384">
    <property type="entry name" value="Homodimeric domain of signal transducing histidine kinase"/>
    <property type="match status" value="1"/>
</dbReference>
<dbReference type="EMBL" id="AP026708">
    <property type="protein sequence ID" value="BDQ33478.1"/>
    <property type="molecule type" value="Genomic_DNA"/>
</dbReference>
<comment type="catalytic activity">
    <reaction evidence="1">
        <text>ATP + protein L-histidine = ADP + protein N-phospho-L-histidine.</text>
        <dbReference type="EC" id="2.7.13.3"/>
    </reaction>
</comment>